<dbReference type="AlphaFoldDB" id="A0AAU6Q1P9"/>
<comment type="similarity">
    <text evidence="2">Belongs to the acyltransferase 3 family.</text>
</comment>
<name>A0AAU6Q1P9_9DEIO</name>
<dbReference type="GO" id="GO:0016413">
    <property type="term" value="F:O-acetyltransferase activity"/>
    <property type="evidence" value="ECO:0007669"/>
    <property type="project" value="TreeGrafter"/>
</dbReference>
<keyword evidence="3" id="KW-1003">Cell membrane</keyword>
<evidence type="ECO:0000256" key="2">
    <source>
        <dbReference type="ARBA" id="ARBA00007400"/>
    </source>
</evidence>
<feature type="transmembrane region" description="Helical" evidence="7">
    <location>
        <begin position="306"/>
        <end position="328"/>
    </location>
</feature>
<proteinExistence type="inferred from homology"/>
<dbReference type="GO" id="GO:0005886">
    <property type="term" value="C:plasma membrane"/>
    <property type="evidence" value="ECO:0007669"/>
    <property type="project" value="UniProtKB-SubCell"/>
</dbReference>
<feature type="transmembrane region" description="Helical" evidence="7">
    <location>
        <begin position="276"/>
        <end position="294"/>
    </location>
</feature>
<evidence type="ECO:0000259" key="8">
    <source>
        <dbReference type="Pfam" id="PF01757"/>
    </source>
</evidence>
<gene>
    <name evidence="9" type="ORF">WDJ50_12405</name>
</gene>
<feature type="transmembrane region" description="Helical" evidence="7">
    <location>
        <begin position="366"/>
        <end position="387"/>
    </location>
</feature>
<dbReference type="RefSeq" id="WP_339095420.1">
    <property type="nucleotide sequence ID" value="NZ_CP149782.1"/>
</dbReference>
<keyword evidence="9" id="KW-0012">Acyltransferase</keyword>
<feature type="transmembrane region" description="Helical" evidence="7">
    <location>
        <begin position="138"/>
        <end position="159"/>
    </location>
</feature>
<dbReference type="EC" id="2.3.1.-" evidence="9"/>
<dbReference type="InterPro" id="IPR002656">
    <property type="entry name" value="Acyl_transf_3_dom"/>
</dbReference>
<feature type="transmembrane region" description="Helical" evidence="7">
    <location>
        <begin position="340"/>
        <end position="359"/>
    </location>
</feature>
<feature type="transmembrane region" description="Helical" evidence="7">
    <location>
        <begin position="407"/>
        <end position="428"/>
    </location>
</feature>
<accession>A0AAU6Q1P9</accession>
<evidence type="ECO:0000256" key="7">
    <source>
        <dbReference type="SAM" id="Phobius"/>
    </source>
</evidence>
<keyword evidence="6 7" id="KW-0472">Membrane</keyword>
<evidence type="ECO:0000256" key="6">
    <source>
        <dbReference type="ARBA" id="ARBA00023136"/>
    </source>
</evidence>
<keyword evidence="9" id="KW-0808">Transferase</keyword>
<evidence type="ECO:0000256" key="4">
    <source>
        <dbReference type="ARBA" id="ARBA00022692"/>
    </source>
</evidence>
<dbReference type="GO" id="GO:0009246">
    <property type="term" value="P:enterobacterial common antigen biosynthetic process"/>
    <property type="evidence" value="ECO:0007669"/>
    <property type="project" value="TreeGrafter"/>
</dbReference>
<feature type="transmembrane region" description="Helical" evidence="7">
    <location>
        <begin position="171"/>
        <end position="192"/>
    </location>
</feature>
<organism evidence="9">
    <name type="scientific">Deinococcus sp. VB142</name>
    <dbReference type="NCBI Taxonomy" id="3112952"/>
    <lineage>
        <taxon>Bacteria</taxon>
        <taxon>Thermotogati</taxon>
        <taxon>Deinococcota</taxon>
        <taxon>Deinococci</taxon>
        <taxon>Deinococcales</taxon>
        <taxon>Deinococcaceae</taxon>
        <taxon>Deinococcus</taxon>
    </lineage>
</organism>
<evidence type="ECO:0000256" key="3">
    <source>
        <dbReference type="ARBA" id="ARBA00022475"/>
    </source>
</evidence>
<evidence type="ECO:0000256" key="5">
    <source>
        <dbReference type="ARBA" id="ARBA00022989"/>
    </source>
</evidence>
<keyword evidence="5 7" id="KW-1133">Transmembrane helix</keyword>
<feature type="transmembrane region" description="Helical" evidence="7">
    <location>
        <begin position="218"/>
        <end position="239"/>
    </location>
</feature>
<protein>
    <submittedName>
        <fullName evidence="9">Acyltransferase</fullName>
        <ecNumber evidence="9">2.3.1.-</ecNumber>
    </submittedName>
</protein>
<dbReference type="PANTHER" id="PTHR40074">
    <property type="entry name" value="O-ACETYLTRANSFERASE WECH"/>
    <property type="match status" value="1"/>
</dbReference>
<dbReference type="EMBL" id="CP149782">
    <property type="protein sequence ID" value="WYF44196.1"/>
    <property type="molecule type" value="Genomic_DNA"/>
</dbReference>
<feature type="transmembrane region" description="Helical" evidence="7">
    <location>
        <begin position="246"/>
        <end position="264"/>
    </location>
</feature>
<dbReference type="Pfam" id="PF01757">
    <property type="entry name" value="Acyl_transf_3"/>
    <property type="match status" value="1"/>
</dbReference>
<dbReference type="PANTHER" id="PTHR40074:SF2">
    <property type="entry name" value="O-ACETYLTRANSFERASE WECH"/>
    <property type="match status" value="1"/>
</dbReference>
<feature type="domain" description="Acyltransferase 3" evidence="8">
    <location>
        <begin position="97"/>
        <end position="420"/>
    </location>
</feature>
<evidence type="ECO:0000256" key="1">
    <source>
        <dbReference type="ARBA" id="ARBA00004651"/>
    </source>
</evidence>
<evidence type="ECO:0000313" key="9">
    <source>
        <dbReference type="EMBL" id="WYF44196.1"/>
    </source>
</evidence>
<sequence>MSQARRPPSPLLRGLRLGRIGAALNYLSEQAGYRPGLRRQLRQPPYNTPGLPSHSAMALIRTRHHASVAVATSPAVPEARAPIAVTHQAVSTARLSAVDLFRGLAIMEVVTHHTTTMTMRHLEKVSAAFIGTAAVNQILHFAVPAFLFLSSTILTRSLLKDFQPGRYYWRRLLRGGWPYVLWSILYVIWYVVSGRRPPSVLTNPERWGFYLFYGKASYHLYFMLVALQVYMILPLLLPIARKRPPIWVALVAGAALQMGAYFLNREVLRVPYPASTVLWYVLPIILGLAVGARLSEFSEWFQKNKFILLGLLVLVFPPYLMVSLNYVLGHGVAPIVHNSLSWLYSSLVALSLLGLAYQWQKSSHPLRILIAMLGTVSLQVYLIHPFMLQALEKWYAPAPNEPAPLTFLISLIYGVVVLVLPAVLGRLLSGQRISLFLFGR</sequence>
<reference evidence="9" key="1">
    <citation type="submission" date="2024-03" db="EMBL/GenBank/DDBJ databases">
        <title>Deinococcus weizhi sp. nov., isolated from human skin.</title>
        <authorList>
            <person name="Wei Z."/>
            <person name="Tian F."/>
            <person name="Yang C."/>
            <person name="Xin L.T."/>
            <person name="Wen Z.J."/>
            <person name="Lan K.C."/>
            <person name="Yu L."/>
            <person name="Zhe W."/>
            <person name="Dan F.D."/>
            <person name="Jun W."/>
            <person name="Rui Z."/>
            <person name="Yong X.J."/>
            <person name="Ting Y."/>
            <person name="Wei X."/>
            <person name="Xu Z.G."/>
            <person name="Xin Z."/>
            <person name="Dong F.G."/>
            <person name="Ni X.M."/>
            <person name="Zheng M.G."/>
            <person name="Chun Y."/>
            <person name="Qian W.X."/>
        </authorList>
    </citation>
    <scope>NUCLEOTIDE SEQUENCE</scope>
    <source>
        <strain evidence="9">VB142</strain>
    </source>
</reference>
<comment type="subcellular location">
    <subcellularLocation>
        <location evidence="1">Cell membrane</location>
        <topology evidence="1">Multi-pass membrane protein</topology>
    </subcellularLocation>
</comment>
<keyword evidence="4 7" id="KW-0812">Transmembrane</keyword>